<protein>
    <submittedName>
        <fullName evidence="3">Ribonuclease T(2)</fullName>
    </submittedName>
</protein>
<dbReference type="InterPro" id="IPR033130">
    <property type="entry name" value="RNase_T2_His_AS_2"/>
</dbReference>
<accession>A0A9X2YP25</accession>
<keyword evidence="4" id="KW-1185">Reference proteome</keyword>
<organism evidence="3 4">
    <name type="scientific">[Mycobacterium] manitobense</name>
    <dbReference type="NCBI Taxonomy" id="190147"/>
    <lineage>
        <taxon>Bacteria</taxon>
        <taxon>Bacillati</taxon>
        <taxon>Actinomycetota</taxon>
        <taxon>Actinomycetes</taxon>
        <taxon>Mycobacteriales</taxon>
        <taxon>Mycobacteriaceae</taxon>
        <taxon>Mycolicibacterium</taxon>
    </lineage>
</organism>
<dbReference type="SUPFAM" id="SSF55895">
    <property type="entry name" value="Ribonuclease Rh-like"/>
    <property type="match status" value="1"/>
</dbReference>
<dbReference type="Pfam" id="PF00445">
    <property type="entry name" value="Ribonuclease_T2"/>
    <property type="match status" value="1"/>
</dbReference>
<comment type="similarity">
    <text evidence="1 2">Belongs to the RNase T2 family.</text>
</comment>
<dbReference type="GO" id="GO:0003723">
    <property type="term" value="F:RNA binding"/>
    <property type="evidence" value="ECO:0007669"/>
    <property type="project" value="InterPro"/>
</dbReference>
<dbReference type="InterPro" id="IPR001568">
    <property type="entry name" value="RNase_T2-like"/>
</dbReference>
<dbReference type="Gene3D" id="3.90.730.10">
    <property type="entry name" value="Ribonuclease T2-like"/>
    <property type="match status" value="1"/>
</dbReference>
<dbReference type="Proteomes" id="UP001140293">
    <property type="component" value="Unassembled WGS sequence"/>
</dbReference>
<gene>
    <name evidence="3" type="ORF">H7I41_13000</name>
</gene>
<name>A0A9X2YP25_9MYCO</name>
<evidence type="ECO:0000313" key="4">
    <source>
        <dbReference type="Proteomes" id="UP001140293"/>
    </source>
</evidence>
<dbReference type="GO" id="GO:0033897">
    <property type="term" value="F:ribonuclease T2 activity"/>
    <property type="evidence" value="ECO:0007669"/>
    <property type="project" value="InterPro"/>
</dbReference>
<sequence length="253" mass="26939">MRRSDAAVLSISAALAAVVVAAVTYSVTVLDRTPNPSALVTDESAASWLVLTWAPSFCTVEPQNDACESGEVDTVGRTLVLHGLWPQPRDRQYCGLPEQLRDRESELPPVQLSEQTRDRLRSTTVDTASLVHHEWYTHGTCAGVSPDSYFGDATTLTDEAREVLDPVLRDAPGGRLTLAAVRARVDDTFGAGTGERVGLDCRNAAGAGAVVVEVRLSLPPVVALRDSDGAVSLAESLREGPPMPAQCRHGSVL</sequence>
<evidence type="ECO:0000313" key="3">
    <source>
        <dbReference type="EMBL" id="MCV7170831.1"/>
    </source>
</evidence>
<reference evidence="3" key="1">
    <citation type="submission" date="2020-07" db="EMBL/GenBank/DDBJ databases">
        <authorList>
            <person name="Pettersson B.M.F."/>
            <person name="Behra P.R.K."/>
            <person name="Ramesh M."/>
            <person name="Das S."/>
            <person name="Dasgupta S."/>
            <person name="Kirsebom L.A."/>
        </authorList>
    </citation>
    <scope>NUCLEOTIDE SEQUENCE</scope>
    <source>
        <strain evidence="3">DSM 44615</strain>
    </source>
</reference>
<dbReference type="PROSITE" id="PS00531">
    <property type="entry name" value="RNASE_T2_2"/>
    <property type="match status" value="1"/>
</dbReference>
<reference evidence="3" key="2">
    <citation type="journal article" date="2022" name="BMC Genomics">
        <title>Comparative genome analysis of mycobacteria focusing on tRNA and non-coding RNA.</title>
        <authorList>
            <person name="Behra P.R.K."/>
            <person name="Pettersson B.M.F."/>
            <person name="Ramesh M."/>
            <person name="Das S."/>
            <person name="Dasgupta S."/>
            <person name="Kirsebom L.A."/>
        </authorList>
    </citation>
    <scope>NUCLEOTIDE SEQUENCE</scope>
    <source>
        <strain evidence="3">DSM 44615</strain>
    </source>
</reference>
<dbReference type="AlphaFoldDB" id="A0A9X2YP25"/>
<dbReference type="EMBL" id="JACKSJ010000098">
    <property type="protein sequence ID" value="MCV7170831.1"/>
    <property type="molecule type" value="Genomic_DNA"/>
</dbReference>
<dbReference type="PANTHER" id="PTHR11240">
    <property type="entry name" value="RIBONUCLEASE T2"/>
    <property type="match status" value="1"/>
</dbReference>
<evidence type="ECO:0000256" key="2">
    <source>
        <dbReference type="RuleBase" id="RU004328"/>
    </source>
</evidence>
<dbReference type="InterPro" id="IPR036430">
    <property type="entry name" value="RNase_T2-like_sf"/>
</dbReference>
<dbReference type="RefSeq" id="WP_264013019.1">
    <property type="nucleotide sequence ID" value="NZ_JACKSJ010000098.1"/>
</dbReference>
<proteinExistence type="inferred from homology"/>
<dbReference type="PANTHER" id="PTHR11240:SF22">
    <property type="entry name" value="RIBONUCLEASE T2"/>
    <property type="match status" value="1"/>
</dbReference>
<comment type="caution">
    <text evidence="3">The sequence shown here is derived from an EMBL/GenBank/DDBJ whole genome shotgun (WGS) entry which is preliminary data.</text>
</comment>
<evidence type="ECO:0000256" key="1">
    <source>
        <dbReference type="ARBA" id="ARBA00007469"/>
    </source>
</evidence>